<dbReference type="EMBL" id="SNRW01036420">
    <property type="protein sequence ID" value="KAA6354383.1"/>
    <property type="molecule type" value="Genomic_DNA"/>
</dbReference>
<evidence type="ECO:0000313" key="3">
    <source>
        <dbReference type="Proteomes" id="UP000324800"/>
    </source>
</evidence>
<sequence length="132" mass="15254">MDEDAALIRCLDEILESKYEFEDTESSKEEINKFQSVQSFTNEDESLFLANYPYESTDTGIFLLKQSKIPLCETTLDVVEKDQIQQSEQEKSSSKHKKSSQMEKDQTQDDEINKKLDESGILVDFDGLKFSF</sequence>
<evidence type="ECO:0000256" key="1">
    <source>
        <dbReference type="SAM" id="MobiDB-lite"/>
    </source>
</evidence>
<dbReference type="AlphaFoldDB" id="A0A5J4T948"/>
<organism evidence="2 3">
    <name type="scientific">Streblomastix strix</name>
    <dbReference type="NCBI Taxonomy" id="222440"/>
    <lineage>
        <taxon>Eukaryota</taxon>
        <taxon>Metamonada</taxon>
        <taxon>Preaxostyla</taxon>
        <taxon>Oxymonadida</taxon>
        <taxon>Streblomastigidae</taxon>
        <taxon>Streblomastix</taxon>
    </lineage>
</organism>
<feature type="region of interest" description="Disordered" evidence="1">
    <location>
        <begin position="82"/>
        <end position="113"/>
    </location>
</feature>
<comment type="caution">
    <text evidence="2">The sequence shown here is derived from an EMBL/GenBank/DDBJ whole genome shotgun (WGS) entry which is preliminary data.</text>
</comment>
<gene>
    <name evidence="2" type="ORF">EZS28_050090</name>
</gene>
<accession>A0A5J4T948</accession>
<protein>
    <submittedName>
        <fullName evidence="2">Uncharacterized protein</fullName>
    </submittedName>
</protein>
<evidence type="ECO:0000313" key="2">
    <source>
        <dbReference type="EMBL" id="KAA6354383.1"/>
    </source>
</evidence>
<feature type="compositionally biased region" description="Basic and acidic residues" evidence="1">
    <location>
        <begin position="82"/>
        <end position="93"/>
    </location>
</feature>
<name>A0A5J4T948_9EUKA</name>
<feature type="compositionally biased region" description="Basic and acidic residues" evidence="1">
    <location>
        <begin position="100"/>
        <end position="113"/>
    </location>
</feature>
<reference evidence="2 3" key="1">
    <citation type="submission" date="2019-03" db="EMBL/GenBank/DDBJ databases">
        <title>Single cell metagenomics reveals metabolic interactions within the superorganism composed of flagellate Streblomastix strix and complex community of Bacteroidetes bacteria on its surface.</title>
        <authorList>
            <person name="Treitli S.C."/>
            <person name="Kolisko M."/>
            <person name="Husnik F."/>
            <person name="Keeling P."/>
            <person name="Hampl V."/>
        </authorList>
    </citation>
    <scope>NUCLEOTIDE SEQUENCE [LARGE SCALE GENOMIC DNA]</scope>
    <source>
        <strain evidence="2">ST1C</strain>
    </source>
</reference>
<proteinExistence type="predicted"/>
<dbReference type="Proteomes" id="UP000324800">
    <property type="component" value="Unassembled WGS sequence"/>
</dbReference>